<evidence type="ECO:0000313" key="2">
    <source>
        <dbReference type="Proteomes" id="UP000005546"/>
    </source>
</evidence>
<protein>
    <submittedName>
        <fullName evidence="1">Uncharacterized protein</fullName>
    </submittedName>
</protein>
<comment type="caution">
    <text evidence="1">The sequence shown here is derived from an EMBL/GenBank/DDBJ whole genome shotgun (WGS) entry which is preliminary data.</text>
</comment>
<reference evidence="1 2" key="1">
    <citation type="submission" date="2011-02" db="EMBL/GenBank/DDBJ databases">
        <authorList>
            <person name="Weinstock G."/>
            <person name="Sodergren E."/>
            <person name="Clifton S."/>
            <person name="Fulton L."/>
            <person name="Fulton B."/>
            <person name="Courtney L."/>
            <person name="Fronick C."/>
            <person name="Harrison M."/>
            <person name="Strong C."/>
            <person name="Farmer C."/>
            <person name="Delahaunty K."/>
            <person name="Markovic C."/>
            <person name="Hall O."/>
            <person name="Minx P."/>
            <person name="Tomlinson C."/>
            <person name="Mitreva M."/>
            <person name="Hou S."/>
            <person name="Chen J."/>
            <person name="Wollam A."/>
            <person name="Pepin K.H."/>
            <person name="Johnson M."/>
            <person name="Bhonagiri V."/>
            <person name="Zhang X."/>
            <person name="Suruliraj S."/>
            <person name="Warren W."/>
            <person name="Chinwalla A."/>
            <person name="Mardis E.R."/>
            <person name="Wilson R.K."/>
        </authorList>
    </citation>
    <scope>NUCLEOTIDE SEQUENCE [LARGE SCALE GENOMIC DNA]</scope>
    <source>
        <strain evidence="1 2">YIT 11841</strain>
    </source>
</reference>
<dbReference type="EMBL" id="AFBR01000072">
    <property type="protein sequence ID" value="EGG52041.1"/>
    <property type="molecule type" value="Genomic_DNA"/>
</dbReference>
<gene>
    <name evidence="1" type="ORF">HMPREF9442_02541</name>
</gene>
<name>F3QWF9_9BACT</name>
<dbReference type="AlphaFoldDB" id="F3QWF9"/>
<dbReference type="Proteomes" id="UP000005546">
    <property type="component" value="Unassembled WGS sequence"/>
</dbReference>
<accession>F3QWF9</accession>
<dbReference type="HOGENOM" id="CLU_3046275_0_0_10"/>
<evidence type="ECO:0000313" key="1">
    <source>
        <dbReference type="EMBL" id="EGG52041.1"/>
    </source>
</evidence>
<sequence>MKGVGKEHHLQDIRKKFSVDCSNVCRTPESRLPDVFGLFSHFDGTKTASLKFMS</sequence>
<proteinExistence type="predicted"/>
<keyword evidence="2" id="KW-1185">Reference proteome</keyword>
<organism evidence="1 2">
    <name type="scientific">Paraprevotella xylaniphila YIT 11841</name>
    <dbReference type="NCBI Taxonomy" id="762982"/>
    <lineage>
        <taxon>Bacteria</taxon>
        <taxon>Pseudomonadati</taxon>
        <taxon>Bacteroidota</taxon>
        <taxon>Bacteroidia</taxon>
        <taxon>Bacteroidales</taxon>
        <taxon>Prevotellaceae</taxon>
        <taxon>Paraprevotella</taxon>
    </lineage>
</organism>